<dbReference type="RefSeq" id="XP_033539137.1">
    <property type="nucleotide sequence ID" value="XM_033674426.1"/>
</dbReference>
<feature type="compositionally biased region" description="Polar residues" evidence="1">
    <location>
        <begin position="91"/>
        <end position="108"/>
    </location>
</feature>
<reference evidence="4" key="3">
    <citation type="submission" date="2025-04" db="UniProtKB">
        <authorList>
            <consortium name="RefSeq"/>
        </authorList>
    </citation>
    <scope>IDENTIFICATION</scope>
    <source>
        <strain evidence="4">CBS 781.70</strain>
    </source>
</reference>
<evidence type="ECO:0000313" key="2">
    <source>
        <dbReference type="EMBL" id="KAF1817506.1"/>
    </source>
</evidence>
<keyword evidence="3" id="KW-1185">Reference proteome</keyword>
<protein>
    <submittedName>
        <fullName evidence="2 4">Uncharacterized protein</fullName>
    </submittedName>
</protein>
<sequence>MTGGTPRGGPSHPIFHFRSSLRAKCSGSLQEDGGVERMECLGEPPSSPFHISPSHVTRHLRFSRPPNCHDRGFPAHGTATPRLDLSPVAGTDQQSGSRSQTGTRVCSQGGNGRDSLPYTLGRPLWVGGGGMVGWRIRNWQCKNAIEKDTQ</sequence>
<evidence type="ECO:0000256" key="1">
    <source>
        <dbReference type="SAM" id="MobiDB-lite"/>
    </source>
</evidence>
<gene>
    <name evidence="2 4" type="ORF">P152DRAFT_21181</name>
</gene>
<organism evidence="2">
    <name type="scientific">Eremomyces bilateralis CBS 781.70</name>
    <dbReference type="NCBI Taxonomy" id="1392243"/>
    <lineage>
        <taxon>Eukaryota</taxon>
        <taxon>Fungi</taxon>
        <taxon>Dikarya</taxon>
        <taxon>Ascomycota</taxon>
        <taxon>Pezizomycotina</taxon>
        <taxon>Dothideomycetes</taxon>
        <taxon>Dothideomycetes incertae sedis</taxon>
        <taxon>Eremomycetales</taxon>
        <taxon>Eremomycetaceae</taxon>
        <taxon>Eremomyces</taxon>
    </lineage>
</organism>
<dbReference type="Proteomes" id="UP000504638">
    <property type="component" value="Unplaced"/>
</dbReference>
<dbReference type="GeneID" id="54414996"/>
<evidence type="ECO:0000313" key="3">
    <source>
        <dbReference type="Proteomes" id="UP000504638"/>
    </source>
</evidence>
<dbReference type="EMBL" id="ML975149">
    <property type="protein sequence ID" value="KAF1817506.1"/>
    <property type="molecule type" value="Genomic_DNA"/>
</dbReference>
<feature type="region of interest" description="Disordered" evidence="1">
    <location>
        <begin position="63"/>
        <end position="113"/>
    </location>
</feature>
<dbReference type="AlphaFoldDB" id="A0A6G1GHS6"/>
<reference evidence="4" key="2">
    <citation type="submission" date="2020-04" db="EMBL/GenBank/DDBJ databases">
        <authorList>
            <consortium name="NCBI Genome Project"/>
        </authorList>
    </citation>
    <scope>NUCLEOTIDE SEQUENCE</scope>
    <source>
        <strain evidence="4">CBS 781.70</strain>
    </source>
</reference>
<proteinExistence type="predicted"/>
<reference evidence="2 4" key="1">
    <citation type="submission" date="2020-01" db="EMBL/GenBank/DDBJ databases">
        <authorList>
            <consortium name="DOE Joint Genome Institute"/>
            <person name="Haridas S."/>
            <person name="Albert R."/>
            <person name="Binder M."/>
            <person name="Bloem J."/>
            <person name="Labutti K."/>
            <person name="Salamov A."/>
            <person name="Andreopoulos B."/>
            <person name="Baker S.E."/>
            <person name="Barry K."/>
            <person name="Bills G."/>
            <person name="Bluhm B.H."/>
            <person name="Cannon C."/>
            <person name="Castanera R."/>
            <person name="Culley D.E."/>
            <person name="Daum C."/>
            <person name="Ezra D."/>
            <person name="Gonzalez J.B."/>
            <person name="Henrissat B."/>
            <person name="Kuo A."/>
            <person name="Liang C."/>
            <person name="Lipzen A."/>
            <person name="Lutzoni F."/>
            <person name="Magnuson J."/>
            <person name="Mondo S."/>
            <person name="Nolan M."/>
            <person name="Ohm R."/>
            <person name="Pangilinan J."/>
            <person name="Park H.-J."/>
            <person name="Ramirez L."/>
            <person name="Alfaro M."/>
            <person name="Sun H."/>
            <person name="Tritt A."/>
            <person name="Yoshinaga Y."/>
            <person name="Zwiers L.-H."/>
            <person name="Turgeon B.G."/>
            <person name="Goodwin S.B."/>
            <person name="Spatafora J.W."/>
            <person name="Crous P.W."/>
            <person name="Grigoriev I.V."/>
        </authorList>
    </citation>
    <scope>NUCLEOTIDE SEQUENCE</scope>
    <source>
        <strain evidence="2 4">CBS 781.70</strain>
    </source>
</reference>
<accession>A0A6G1GHS6</accession>
<evidence type="ECO:0000313" key="4">
    <source>
        <dbReference type="RefSeq" id="XP_033539137.1"/>
    </source>
</evidence>
<name>A0A6G1GHS6_9PEZI</name>